<feature type="domain" description="Histidine kinase" evidence="8">
    <location>
        <begin position="270"/>
        <end position="487"/>
    </location>
</feature>
<accession>A0A1T4M8C1</accession>
<dbReference type="InterPro" id="IPR005467">
    <property type="entry name" value="His_kinase_dom"/>
</dbReference>
<comment type="catalytic activity">
    <reaction evidence="1">
        <text>ATP + protein L-histidine = ADP + protein N-phospho-L-histidine.</text>
        <dbReference type="EC" id="2.7.13.3"/>
    </reaction>
</comment>
<feature type="transmembrane region" description="Helical" evidence="7">
    <location>
        <begin position="229"/>
        <end position="254"/>
    </location>
</feature>
<evidence type="ECO:0000313" key="9">
    <source>
        <dbReference type="EMBL" id="SJZ63280.1"/>
    </source>
</evidence>
<dbReference type="InterPro" id="IPR003661">
    <property type="entry name" value="HisK_dim/P_dom"/>
</dbReference>
<evidence type="ECO:0000256" key="4">
    <source>
        <dbReference type="ARBA" id="ARBA00022679"/>
    </source>
</evidence>
<reference evidence="10" key="1">
    <citation type="submission" date="2017-02" db="EMBL/GenBank/DDBJ databases">
        <authorList>
            <person name="Varghese N."/>
            <person name="Submissions S."/>
        </authorList>
    </citation>
    <scope>NUCLEOTIDE SEQUENCE [LARGE SCALE GENOMIC DNA]</scope>
    <source>
        <strain evidence="10">DSM 22224</strain>
    </source>
</reference>
<organism evidence="9 10">
    <name type="scientific">Chitinophaga eiseniae</name>
    <dbReference type="NCBI Taxonomy" id="634771"/>
    <lineage>
        <taxon>Bacteria</taxon>
        <taxon>Pseudomonadati</taxon>
        <taxon>Bacteroidota</taxon>
        <taxon>Chitinophagia</taxon>
        <taxon>Chitinophagales</taxon>
        <taxon>Chitinophagaceae</taxon>
        <taxon>Chitinophaga</taxon>
    </lineage>
</organism>
<gene>
    <name evidence="9" type="ORF">SAMN04488128_101989</name>
</gene>
<evidence type="ECO:0000256" key="2">
    <source>
        <dbReference type="ARBA" id="ARBA00012438"/>
    </source>
</evidence>
<dbReference type="PROSITE" id="PS50109">
    <property type="entry name" value="HIS_KIN"/>
    <property type="match status" value="1"/>
</dbReference>
<evidence type="ECO:0000256" key="1">
    <source>
        <dbReference type="ARBA" id="ARBA00000085"/>
    </source>
</evidence>
<evidence type="ECO:0000313" key="10">
    <source>
        <dbReference type="Proteomes" id="UP000190367"/>
    </source>
</evidence>
<dbReference type="FunFam" id="3.30.565.10:FF:000006">
    <property type="entry name" value="Sensor histidine kinase WalK"/>
    <property type="match status" value="1"/>
</dbReference>
<dbReference type="Pfam" id="PF02518">
    <property type="entry name" value="HATPase_c"/>
    <property type="match status" value="1"/>
</dbReference>
<dbReference type="PANTHER" id="PTHR43711">
    <property type="entry name" value="TWO-COMPONENT HISTIDINE KINASE"/>
    <property type="match status" value="1"/>
</dbReference>
<dbReference type="SMART" id="SM00387">
    <property type="entry name" value="HATPase_c"/>
    <property type="match status" value="1"/>
</dbReference>
<dbReference type="InterPro" id="IPR003594">
    <property type="entry name" value="HATPase_dom"/>
</dbReference>
<keyword evidence="7" id="KW-0472">Membrane</keyword>
<evidence type="ECO:0000256" key="6">
    <source>
        <dbReference type="ARBA" id="ARBA00023012"/>
    </source>
</evidence>
<dbReference type="Gene3D" id="3.30.565.10">
    <property type="entry name" value="Histidine kinase-like ATPase, C-terminal domain"/>
    <property type="match status" value="1"/>
</dbReference>
<proteinExistence type="predicted"/>
<feature type="transmembrane region" description="Helical" evidence="7">
    <location>
        <begin position="24"/>
        <end position="43"/>
    </location>
</feature>
<dbReference type="InterPro" id="IPR050736">
    <property type="entry name" value="Sensor_HK_Regulatory"/>
</dbReference>
<keyword evidence="7" id="KW-0812">Transmembrane</keyword>
<dbReference type="EC" id="2.7.13.3" evidence="2"/>
<dbReference type="Pfam" id="PF00512">
    <property type="entry name" value="HisKA"/>
    <property type="match status" value="1"/>
</dbReference>
<evidence type="ECO:0000259" key="8">
    <source>
        <dbReference type="PROSITE" id="PS50109"/>
    </source>
</evidence>
<keyword evidence="3" id="KW-0597">Phosphoprotein</keyword>
<dbReference type="Proteomes" id="UP000190367">
    <property type="component" value="Unassembled WGS sequence"/>
</dbReference>
<dbReference type="InterPro" id="IPR036097">
    <property type="entry name" value="HisK_dim/P_sf"/>
</dbReference>
<evidence type="ECO:0000256" key="3">
    <source>
        <dbReference type="ARBA" id="ARBA00022553"/>
    </source>
</evidence>
<keyword evidence="7" id="KW-1133">Transmembrane helix</keyword>
<keyword evidence="10" id="KW-1185">Reference proteome</keyword>
<evidence type="ECO:0000256" key="5">
    <source>
        <dbReference type="ARBA" id="ARBA00022777"/>
    </source>
</evidence>
<dbReference type="SUPFAM" id="SSF47384">
    <property type="entry name" value="Homodimeric domain of signal transducing histidine kinase"/>
    <property type="match status" value="1"/>
</dbReference>
<dbReference type="PRINTS" id="PR00344">
    <property type="entry name" value="BCTRLSENSOR"/>
</dbReference>
<dbReference type="InterPro" id="IPR004358">
    <property type="entry name" value="Sig_transdc_His_kin-like_C"/>
</dbReference>
<dbReference type="AlphaFoldDB" id="A0A1T4M8C1"/>
<dbReference type="STRING" id="634771.SAMN04488128_101989"/>
<sequence>MLIRCCRHGGFGYLCKMDFIVKRIWWITIPTALAVLAFQLYWLRTAWLSQQASFVQVVSDGLQKAYDRAVIGSVKKLEGQSQRKDSTEAPRHRRTFQFTAGAIADTLLSNADTGLVKVITSNNGQQQGNTIIQQNFRLQDVGADMNRFLASIFAFSNIVEVDTATLNKYYREELNNRHVALPFTTAILKKDTTITPDEKVVTIRSSSLQSPRTIIARFEGAGTLLMVKILWPLLLSFCMILLITGCIWVLWRIIIRQKKLETMKNDFISNITHELKTPVAILTATNEALLTFGGSKDPEKTERYLRLEQDELHKLQGLVDNIMALTRLEHNEEPQGAVETIAIPVLLKMVVARFSGLPGVQVRTSVEVTQEEMLTQPAALRTILSNLLDNAIKYTPSDVKQVDLTVTEHPQHYLFTVKDHGIGIDKAHQPYIFDKFYRVTQGNLHTVKGYGLGLSHVKSLLDKIGGTIKVDSHPGQGSTFTFELAKR</sequence>
<dbReference type="EMBL" id="FUWZ01000001">
    <property type="protein sequence ID" value="SJZ63280.1"/>
    <property type="molecule type" value="Genomic_DNA"/>
</dbReference>
<keyword evidence="5 9" id="KW-0418">Kinase</keyword>
<dbReference type="CDD" id="cd00082">
    <property type="entry name" value="HisKA"/>
    <property type="match status" value="1"/>
</dbReference>
<dbReference type="PANTHER" id="PTHR43711:SF26">
    <property type="entry name" value="SENSOR HISTIDINE KINASE RCSC"/>
    <property type="match status" value="1"/>
</dbReference>
<dbReference type="GO" id="GO:0000155">
    <property type="term" value="F:phosphorelay sensor kinase activity"/>
    <property type="evidence" value="ECO:0007669"/>
    <property type="project" value="InterPro"/>
</dbReference>
<keyword evidence="4" id="KW-0808">Transferase</keyword>
<name>A0A1T4M8C1_9BACT</name>
<dbReference type="InterPro" id="IPR036890">
    <property type="entry name" value="HATPase_C_sf"/>
</dbReference>
<keyword evidence="6" id="KW-0902">Two-component regulatory system</keyword>
<protein>
    <recommendedName>
        <fullName evidence="2">histidine kinase</fullName>
        <ecNumber evidence="2">2.7.13.3</ecNumber>
    </recommendedName>
</protein>
<dbReference type="SMART" id="SM00388">
    <property type="entry name" value="HisKA"/>
    <property type="match status" value="1"/>
</dbReference>
<evidence type="ECO:0000256" key="7">
    <source>
        <dbReference type="SAM" id="Phobius"/>
    </source>
</evidence>
<dbReference type="Gene3D" id="1.10.287.130">
    <property type="match status" value="1"/>
</dbReference>
<dbReference type="SUPFAM" id="SSF55874">
    <property type="entry name" value="ATPase domain of HSP90 chaperone/DNA topoisomerase II/histidine kinase"/>
    <property type="match status" value="1"/>
</dbReference>